<dbReference type="Proteomes" id="UP000003477">
    <property type="component" value="Unassembled WGS sequence"/>
</dbReference>
<evidence type="ECO:0000259" key="2">
    <source>
        <dbReference type="Pfam" id="PF05598"/>
    </source>
</evidence>
<evidence type="ECO:0000256" key="1">
    <source>
        <dbReference type="SAM" id="MobiDB-lite"/>
    </source>
</evidence>
<dbReference type="Pfam" id="PF05598">
    <property type="entry name" value="DUF772"/>
    <property type="match status" value="1"/>
</dbReference>
<evidence type="ECO:0000313" key="4">
    <source>
        <dbReference type="Proteomes" id="UP000003477"/>
    </source>
</evidence>
<name>G5IXJ3_CROWT</name>
<dbReference type="PANTHER" id="PTHR33803">
    <property type="entry name" value="IS1478 TRANSPOSASE"/>
    <property type="match status" value="1"/>
</dbReference>
<evidence type="ECO:0000313" key="3">
    <source>
        <dbReference type="EMBL" id="EHJ15343.1"/>
    </source>
</evidence>
<dbReference type="EMBL" id="AESD01000001">
    <property type="protein sequence ID" value="EHJ15343.1"/>
    <property type="molecule type" value="Genomic_DNA"/>
</dbReference>
<feature type="region of interest" description="Disordered" evidence="1">
    <location>
        <begin position="69"/>
        <end position="93"/>
    </location>
</feature>
<dbReference type="InterPro" id="IPR008490">
    <property type="entry name" value="Transposase_InsH_N"/>
</dbReference>
<dbReference type="PANTHER" id="PTHR33803:SF3">
    <property type="entry name" value="BLL1974 PROTEIN"/>
    <property type="match status" value="1"/>
</dbReference>
<feature type="non-terminal residue" evidence="3">
    <location>
        <position position="228"/>
    </location>
</feature>
<gene>
    <name evidence="3" type="ORF">CWATWH0003_0001</name>
</gene>
<protein>
    <submittedName>
        <fullName evidence="3">Transposase, IS5 family</fullName>
    </submittedName>
</protein>
<feature type="domain" description="Transposase InsH N-terminal" evidence="2">
    <location>
        <begin position="1"/>
        <end position="55"/>
    </location>
</feature>
<sequence length="228" mass="26439">MALGALIIKEQLGISDRETVEQIKENPYLQYFIGLETYTFEAPFEASMMVHFRQRITVGLVNQINEEMVKRGREKTEQKEEKSSSDPEEIGERENKGKLILDATCAPGDIKYPTDLEIVNQGRKATEQIIDTLYESIKVKLKKKPRTYRNIARKEYLRIAKTRRSTKKDAREAIGKQLKYIERNLVSIEKLIGEGATLDSLNKRQKNLLEAVKKVYEQQLQMWEKGTK</sequence>
<reference evidence="3 4" key="1">
    <citation type="journal article" date="2011" name="Front. Microbiol.">
        <title>Two Strains of Crocosphaera watsonii with Highly Conserved Genomes are Distinguished by Strain-Specific Features.</title>
        <authorList>
            <person name="Bench S.R."/>
            <person name="Ilikchyan I.N."/>
            <person name="Tripp H.J."/>
            <person name="Zehr J.P."/>
        </authorList>
    </citation>
    <scope>NUCLEOTIDE SEQUENCE [LARGE SCALE GENOMIC DNA]</scope>
    <source>
        <strain evidence="3 4">WH 0003</strain>
    </source>
</reference>
<proteinExistence type="predicted"/>
<comment type="caution">
    <text evidence="3">The sequence shown here is derived from an EMBL/GenBank/DDBJ whole genome shotgun (WGS) entry which is preliminary data.</text>
</comment>
<dbReference type="AlphaFoldDB" id="G5IXJ3"/>
<organism evidence="3 4">
    <name type="scientific">Crocosphaera watsonii WH 0003</name>
    <dbReference type="NCBI Taxonomy" id="423471"/>
    <lineage>
        <taxon>Bacteria</taxon>
        <taxon>Bacillati</taxon>
        <taxon>Cyanobacteriota</taxon>
        <taxon>Cyanophyceae</taxon>
        <taxon>Oscillatoriophycideae</taxon>
        <taxon>Chroococcales</taxon>
        <taxon>Aphanothecaceae</taxon>
        <taxon>Crocosphaera</taxon>
    </lineage>
</organism>
<accession>G5IXJ3</accession>